<keyword evidence="12" id="KW-1185">Reference proteome</keyword>
<protein>
    <recommendedName>
        <fullName evidence="8">Rhodopsin domain-containing protein</fullName>
    </recommendedName>
</protein>
<dbReference type="PANTHER" id="PTHR33048:SF47">
    <property type="entry name" value="INTEGRAL MEMBRANE PROTEIN-RELATED"/>
    <property type="match status" value="1"/>
</dbReference>
<feature type="domain" description="Rhodopsin" evidence="8">
    <location>
        <begin position="2"/>
        <end position="54"/>
    </location>
</feature>
<reference evidence="11" key="2">
    <citation type="submission" date="2024-02" db="EMBL/GenBank/DDBJ databases">
        <title>De novo assembly and annotation of 12 fungi associated with fruit tree decline syndrome in Ontario, Canada.</title>
        <authorList>
            <person name="Sulman M."/>
            <person name="Ellouze W."/>
            <person name="Ilyukhin E."/>
        </authorList>
    </citation>
    <scope>NUCLEOTIDE SEQUENCE</scope>
    <source>
        <strain evidence="11">FDS-564</strain>
    </source>
</reference>
<keyword evidence="4 7" id="KW-0472">Membrane</keyword>
<evidence type="ECO:0000313" key="9">
    <source>
        <dbReference type="EMBL" id="KAK7726530.1"/>
    </source>
</evidence>
<keyword evidence="3 7" id="KW-1133">Transmembrane helix</keyword>
<reference evidence="11 12" key="1">
    <citation type="journal article" date="2023" name="PLoS ONE">
        <title>Cytospora paraplurivora sp. nov. isolated from orchards with fruit tree decline syndrome in Ontario, Canada.</title>
        <authorList>
            <person name="Ilyukhin E."/>
            <person name="Nguyen H.D.T."/>
            <person name="Castle A.J."/>
            <person name="Ellouze W."/>
        </authorList>
    </citation>
    <scope>NUCLEOTIDE SEQUENCE [LARGE SCALE GENOMIC DNA]</scope>
    <source>
        <strain evidence="11 12">FDS-564</strain>
    </source>
</reference>
<dbReference type="InterPro" id="IPR049326">
    <property type="entry name" value="Rhodopsin_dom_fungi"/>
</dbReference>
<evidence type="ECO:0000313" key="11">
    <source>
        <dbReference type="EMBL" id="KAK7734307.1"/>
    </source>
</evidence>
<comment type="caution">
    <text evidence="11">The sequence shown here is derived from an EMBL/GenBank/DDBJ whole genome shotgun (WGS) entry which is preliminary data.</text>
</comment>
<dbReference type="InterPro" id="IPR052337">
    <property type="entry name" value="SAT4-like"/>
</dbReference>
<sequence length="143" mass="15669">MTAICAIIKTTKLDELENLADFSYATVDLVIWAVVEAAVIIIAACMPTLRPFFNKTLAKQENVSENTGFFRWLGSLFTLTSKSSKLPSVEPPRRESGLDSGYQSIRNAPTVKRSVGNESSIAIWCTTETEIKSVPNPQGDGRV</sequence>
<keyword evidence="2 7" id="KW-0812">Transmembrane</keyword>
<comment type="subcellular location">
    <subcellularLocation>
        <location evidence="1">Membrane</location>
        <topology evidence="1">Multi-pass membrane protein</topology>
    </subcellularLocation>
</comment>
<evidence type="ECO:0000256" key="1">
    <source>
        <dbReference type="ARBA" id="ARBA00004141"/>
    </source>
</evidence>
<dbReference type="AlphaFoldDB" id="A0AAN9YC45"/>
<proteinExistence type="inferred from homology"/>
<feature type="region of interest" description="Disordered" evidence="6">
    <location>
        <begin position="84"/>
        <end position="105"/>
    </location>
</feature>
<evidence type="ECO:0000259" key="8">
    <source>
        <dbReference type="Pfam" id="PF20684"/>
    </source>
</evidence>
<feature type="transmembrane region" description="Helical" evidence="7">
    <location>
        <begin position="29"/>
        <end position="49"/>
    </location>
</feature>
<evidence type="ECO:0000313" key="12">
    <source>
        <dbReference type="Proteomes" id="UP001320245"/>
    </source>
</evidence>
<comment type="similarity">
    <text evidence="5">Belongs to the SAT4 family.</text>
</comment>
<dbReference type="EMBL" id="JAJSPL020000076">
    <property type="protein sequence ID" value="KAK7729122.1"/>
    <property type="molecule type" value="Genomic_DNA"/>
</dbReference>
<dbReference type="EMBL" id="JAJSPL020000043">
    <property type="protein sequence ID" value="KAK7734307.1"/>
    <property type="molecule type" value="Genomic_DNA"/>
</dbReference>
<dbReference type="Pfam" id="PF20684">
    <property type="entry name" value="Fung_rhodopsin"/>
    <property type="match status" value="1"/>
</dbReference>
<evidence type="ECO:0000256" key="6">
    <source>
        <dbReference type="SAM" id="MobiDB-lite"/>
    </source>
</evidence>
<dbReference type="PANTHER" id="PTHR33048">
    <property type="entry name" value="PTH11-LIKE INTEGRAL MEMBRANE PROTEIN (AFU_ORTHOLOGUE AFUA_5G11245)"/>
    <property type="match status" value="1"/>
</dbReference>
<gene>
    <name evidence="11" type="ORF">SLS53_007957</name>
    <name evidence="10" type="ORF">SLS53_009338</name>
    <name evidence="9" type="ORF">SLS53_009507</name>
</gene>
<dbReference type="Proteomes" id="UP001320245">
    <property type="component" value="Unassembled WGS sequence"/>
</dbReference>
<evidence type="ECO:0000256" key="7">
    <source>
        <dbReference type="SAM" id="Phobius"/>
    </source>
</evidence>
<dbReference type="EMBL" id="JAJSPL020000167">
    <property type="protein sequence ID" value="KAK7726530.1"/>
    <property type="molecule type" value="Genomic_DNA"/>
</dbReference>
<accession>A0AAN9YC45</accession>
<name>A0AAN9YC45_9PEZI</name>
<evidence type="ECO:0000256" key="5">
    <source>
        <dbReference type="ARBA" id="ARBA00038359"/>
    </source>
</evidence>
<evidence type="ECO:0000256" key="4">
    <source>
        <dbReference type="ARBA" id="ARBA00023136"/>
    </source>
</evidence>
<evidence type="ECO:0000256" key="2">
    <source>
        <dbReference type="ARBA" id="ARBA00022692"/>
    </source>
</evidence>
<organism evidence="11 12">
    <name type="scientific">Cytospora paraplurivora</name>
    <dbReference type="NCBI Taxonomy" id="2898453"/>
    <lineage>
        <taxon>Eukaryota</taxon>
        <taxon>Fungi</taxon>
        <taxon>Dikarya</taxon>
        <taxon>Ascomycota</taxon>
        <taxon>Pezizomycotina</taxon>
        <taxon>Sordariomycetes</taxon>
        <taxon>Sordariomycetidae</taxon>
        <taxon>Diaporthales</taxon>
        <taxon>Cytosporaceae</taxon>
        <taxon>Cytospora</taxon>
    </lineage>
</organism>
<evidence type="ECO:0000313" key="10">
    <source>
        <dbReference type="EMBL" id="KAK7729122.1"/>
    </source>
</evidence>
<dbReference type="GO" id="GO:0016020">
    <property type="term" value="C:membrane"/>
    <property type="evidence" value="ECO:0007669"/>
    <property type="project" value="UniProtKB-SubCell"/>
</dbReference>
<evidence type="ECO:0000256" key="3">
    <source>
        <dbReference type="ARBA" id="ARBA00022989"/>
    </source>
</evidence>